<evidence type="ECO:0000256" key="6">
    <source>
        <dbReference type="SAM" id="Phobius"/>
    </source>
</evidence>
<proteinExistence type="predicted"/>
<feature type="transmembrane region" description="Helical" evidence="6">
    <location>
        <begin position="50"/>
        <end position="70"/>
    </location>
</feature>
<name>T2GEF1_MEGG1</name>
<dbReference type="AlphaFoldDB" id="T2GEF1"/>
<accession>T2GEF1</accession>
<dbReference type="PATRIC" id="fig|1121448.10.peg.2740"/>
<evidence type="ECO:0000256" key="4">
    <source>
        <dbReference type="ARBA" id="ARBA00022989"/>
    </source>
</evidence>
<evidence type="ECO:0000313" key="8">
    <source>
        <dbReference type="EMBL" id="AGW14506.1"/>
    </source>
</evidence>
<dbReference type="Proteomes" id="UP000016587">
    <property type="component" value="Chromosome"/>
</dbReference>
<dbReference type="HOGENOM" id="CLU_176001_7_0_7"/>
<protein>
    <recommendedName>
        <fullName evidence="7">Cardiolipin synthase N-terminal domain-containing protein</fullName>
    </recommendedName>
</protein>
<reference evidence="9" key="2">
    <citation type="submission" date="2013-07" db="EMBL/GenBank/DDBJ databases">
        <authorList>
            <person name="Morais-Silva F.O."/>
            <person name="Rezende A.M."/>
            <person name="Pimentel C."/>
            <person name="Resende D.M."/>
            <person name="Santos C.I."/>
            <person name="Clemente C."/>
            <person name="de Oliveira L.M."/>
            <person name="da Silva S.M."/>
            <person name="Costa D.A."/>
            <person name="Varela-Raposo A."/>
            <person name="Horacio E.C.A."/>
            <person name="Matos M."/>
            <person name="Flores O."/>
            <person name="Ruiz J.C."/>
            <person name="Rodrigues-Pousada C."/>
        </authorList>
    </citation>
    <scope>NUCLEOTIDE SEQUENCE [LARGE SCALE GENOMIC DNA]</scope>
    <source>
        <strain evidence="9">ATCC 19364 / DSM 1382 / NCIMB 9332 / VKM B-1759</strain>
    </source>
</reference>
<dbReference type="KEGG" id="dgg:DGI_2776"/>
<comment type="subcellular location">
    <subcellularLocation>
        <location evidence="1">Cell membrane</location>
        <topology evidence="1">Multi-pass membrane protein</topology>
    </subcellularLocation>
</comment>
<dbReference type="GO" id="GO:0005886">
    <property type="term" value="C:plasma membrane"/>
    <property type="evidence" value="ECO:0007669"/>
    <property type="project" value="UniProtKB-SubCell"/>
</dbReference>
<organism evidence="8 9">
    <name type="scientific">Megalodesulfovibrio gigas (strain ATCC 19364 / DSM 1382 / NCIMB 9332 / VKM B-1759)</name>
    <name type="common">Desulfovibrio gigas</name>
    <dbReference type="NCBI Taxonomy" id="1121448"/>
    <lineage>
        <taxon>Bacteria</taxon>
        <taxon>Pseudomonadati</taxon>
        <taxon>Thermodesulfobacteriota</taxon>
        <taxon>Desulfovibrionia</taxon>
        <taxon>Desulfovibrionales</taxon>
        <taxon>Desulfovibrionaceae</taxon>
        <taxon>Megalodesulfovibrio</taxon>
    </lineage>
</organism>
<evidence type="ECO:0000259" key="7">
    <source>
        <dbReference type="Pfam" id="PF13396"/>
    </source>
</evidence>
<feature type="transmembrane region" description="Helical" evidence="6">
    <location>
        <begin position="18"/>
        <end position="38"/>
    </location>
</feature>
<reference evidence="8 9" key="1">
    <citation type="journal article" date="2013" name="J. Bacteriol.">
        <title>Roles of HynAB and Ech, the only two hydrogenases found in the model sulfate reducer Desulfovibrio gigas.</title>
        <authorList>
            <person name="Morais-Silva F.O."/>
            <person name="Santos C.I."/>
            <person name="Rodrigues R."/>
            <person name="Pereira I.A."/>
            <person name="Rodrigues-Pousada C."/>
        </authorList>
    </citation>
    <scope>NUCLEOTIDE SEQUENCE [LARGE SCALE GENOMIC DNA]</scope>
    <source>
        <strain evidence="9">ATCC 19364 / DSM 1382 / NCIMB 9332 / VKM B-1759</strain>
    </source>
</reference>
<keyword evidence="2" id="KW-1003">Cell membrane</keyword>
<sequence length="95" mass="10485">MNIPLLQWFATLPPEKQLLYAAGLTLPLLANFLAIWHAYKRQFNSPLEKVLWLGVGLFLPFLGGLPYWLIGAWRGRVPTAAASPPGSSPEATNLD</sequence>
<keyword evidence="5 6" id="KW-0472">Membrane</keyword>
<evidence type="ECO:0000256" key="2">
    <source>
        <dbReference type="ARBA" id="ARBA00022475"/>
    </source>
</evidence>
<evidence type="ECO:0000256" key="3">
    <source>
        <dbReference type="ARBA" id="ARBA00022692"/>
    </source>
</evidence>
<dbReference type="EMBL" id="CP006585">
    <property type="protein sequence ID" value="AGW14506.1"/>
    <property type="molecule type" value="Genomic_DNA"/>
</dbReference>
<keyword evidence="4 6" id="KW-1133">Transmembrane helix</keyword>
<dbReference type="Pfam" id="PF13396">
    <property type="entry name" value="PLDc_N"/>
    <property type="match status" value="1"/>
</dbReference>
<evidence type="ECO:0000256" key="5">
    <source>
        <dbReference type="ARBA" id="ARBA00023136"/>
    </source>
</evidence>
<feature type="domain" description="Cardiolipin synthase N-terminal" evidence="7">
    <location>
        <begin position="30"/>
        <end position="71"/>
    </location>
</feature>
<dbReference type="STRING" id="1121448.DGI_2776"/>
<dbReference type="RefSeq" id="WP_021761532.1">
    <property type="nucleotide sequence ID" value="NC_022444.1"/>
</dbReference>
<keyword evidence="9" id="KW-1185">Reference proteome</keyword>
<evidence type="ECO:0000256" key="1">
    <source>
        <dbReference type="ARBA" id="ARBA00004651"/>
    </source>
</evidence>
<evidence type="ECO:0000313" key="9">
    <source>
        <dbReference type="Proteomes" id="UP000016587"/>
    </source>
</evidence>
<keyword evidence="3 6" id="KW-0812">Transmembrane</keyword>
<dbReference type="InterPro" id="IPR027379">
    <property type="entry name" value="CLS_N"/>
</dbReference>
<gene>
    <name evidence="8" type="ORF">DGI_2776</name>
</gene>